<keyword evidence="9" id="KW-0492">Microsome</keyword>
<organism evidence="16 17">
    <name type="scientific">Diabrotica balteata</name>
    <name type="common">Banded cucumber beetle</name>
    <dbReference type="NCBI Taxonomy" id="107213"/>
    <lineage>
        <taxon>Eukaryota</taxon>
        <taxon>Metazoa</taxon>
        <taxon>Ecdysozoa</taxon>
        <taxon>Arthropoda</taxon>
        <taxon>Hexapoda</taxon>
        <taxon>Insecta</taxon>
        <taxon>Pterygota</taxon>
        <taxon>Neoptera</taxon>
        <taxon>Endopterygota</taxon>
        <taxon>Coleoptera</taxon>
        <taxon>Polyphaga</taxon>
        <taxon>Cucujiformia</taxon>
        <taxon>Chrysomeloidea</taxon>
        <taxon>Chrysomelidae</taxon>
        <taxon>Galerucinae</taxon>
        <taxon>Diabroticina</taxon>
        <taxon>Diabroticites</taxon>
        <taxon>Diabrotica</taxon>
    </lineage>
</organism>
<dbReference type="InterPro" id="IPR017972">
    <property type="entry name" value="Cyt_P450_CS"/>
</dbReference>
<keyword evidence="12 15" id="KW-0503">Monooxygenase</keyword>
<evidence type="ECO:0000256" key="10">
    <source>
        <dbReference type="ARBA" id="ARBA00023002"/>
    </source>
</evidence>
<keyword evidence="8" id="KW-0256">Endoplasmic reticulum</keyword>
<evidence type="ECO:0000256" key="5">
    <source>
        <dbReference type="ARBA" id="ARBA00010617"/>
    </source>
</evidence>
<keyword evidence="11 14" id="KW-0408">Iron</keyword>
<dbReference type="PROSITE" id="PS00086">
    <property type="entry name" value="CYTOCHROME_P450"/>
    <property type="match status" value="1"/>
</dbReference>
<evidence type="ECO:0000256" key="9">
    <source>
        <dbReference type="ARBA" id="ARBA00022848"/>
    </source>
</evidence>
<dbReference type="AlphaFoldDB" id="A0A9N9T7E3"/>
<evidence type="ECO:0000256" key="15">
    <source>
        <dbReference type="RuleBase" id="RU000461"/>
    </source>
</evidence>
<comment type="subcellular location">
    <subcellularLocation>
        <location evidence="4">Endoplasmic reticulum membrane</location>
        <topology evidence="4">Peripheral membrane protein</topology>
    </subcellularLocation>
    <subcellularLocation>
        <location evidence="3">Microsome membrane</location>
        <topology evidence="3">Peripheral membrane protein</topology>
    </subcellularLocation>
</comment>
<evidence type="ECO:0000256" key="6">
    <source>
        <dbReference type="ARBA" id="ARBA00022617"/>
    </source>
</evidence>
<protein>
    <recommendedName>
        <fullName evidence="18">Cytochrome P450</fullName>
    </recommendedName>
</protein>
<dbReference type="GO" id="GO:0005789">
    <property type="term" value="C:endoplasmic reticulum membrane"/>
    <property type="evidence" value="ECO:0007669"/>
    <property type="project" value="UniProtKB-SubCell"/>
</dbReference>
<keyword evidence="6 14" id="KW-0349">Heme</keyword>
<proteinExistence type="inferred from homology"/>
<dbReference type="InterPro" id="IPR002401">
    <property type="entry name" value="Cyt_P450_E_grp-I"/>
</dbReference>
<dbReference type="PRINTS" id="PR00463">
    <property type="entry name" value="EP450I"/>
</dbReference>
<evidence type="ECO:0000256" key="13">
    <source>
        <dbReference type="ARBA" id="ARBA00023136"/>
    </source>
</evidence>
<name>A0A9N9T7E3_DIABA</name>
<dbReference type="PRINTS" id="PR00385">
    <property type="entry name" value="P450"/>
</dbReference>
<evidence type="ECO:0000256" key="8">
    <source>
        <dbReference type="ARBA" id="ARBA00022824"/>
    </source>
</evidence>
<dbReference type="GO" id="GO:0004497">
    <property type="term" value="F:monooxygenase activity"/>
    <property type="evidence" value="ECO:0007669"/>
    <property type="project" value="UniProtKB-KW"/>
</dbReference>
<evidence type="ECO:0000256" key="7">
    <source>
        <dbReference type="ARBA" id="ARBA00022723"/>
    </source>
</evidence>
<dbReference type="OrthoDB" id="2789670at2759"/>
<keyword evidence="17" id="KW-1185">Reference proteome</keyword>
<keyword evidence="10 15" id="KW-0560">Oxidoreductase</keyword>
<dbReference type="Gene3D" id="1.10.630.10">
    <property type="entry name" value="Cytochrome P450"/>
    <property type="match status" value="1"/>
</dbReference>
<keyword evidence="7 14" id="KW-0479">Metal-binding</keyword>
<dbReference type="InterPro" id="IPR050476">
    <property type="entry name" value="Insect_CytP450_Detox"/>
</dbReference>
<dbReference type="InterPro" id="IPR036396">
    <property type="entry name" value="Cyt_P450_sf"/>
</dbReference>
<dbReference type="GO" id="GO:0016705">
    <property type="term" value="F:oxidoreductase activity, acting on paired donors, with incorporation or reduction of molecular oxygen"/>
    <property type="evidence" value="ECO:0007669"/>
    <property type="project" value="InterPro"/>
</dbReference>
<evidence type="ECO:0008006" key="18">
    <source>
        <dbReference type="Google" id="ProtNLM"/>
    </source>
</evidence>
<dbReference type="GO" id="GO:0005506">
    <property type="term" value="F:iron ion binding"/>
    <property type="evidence" value="ECO:0007669"/>
    <property type="project" value="InterPro"/>
</dbReference>
<dbReference type="Proteomes" id="UP001153709">
    <property type="component" value="Chromosome 7"/>
</dbReference>
<reference evidence="16" key="1">
    <citation type="submission" date="2022-01" db="EMBL/GenBank/DDBJ databases">
        <authorList>
            <person name="King R."/>
        </authorList>
    </citation>
    <scope>NUCLEOTIDE SEQUENCE</scope>
</reference>
<dbReference type="PANTHER" id="PTHR24292">
    <property type="entry name" value="CYTOCHROME P450"/>
    <property type="match status" value="1"/>
</dbReference>
<evidence type="ECO:0000256" key="4">
    <source>
        <dbReference type="ARBA" id="ARBA00004406"/>
    </source>
</evidence>
<dbReference type="SUPFAM" id="SSF48264">
    <property type="entry name" value="Cytochrome P450"/>
    <property type="match status" value="1"/>
</dbReference>
<keyword evidence="13" id="KW-0472">Membrane</keyword>
<evidence type="ECO:0000256" key="1">
    <source>
        <dbReference type="ARBA" id="ARBA00001971"/>
    </source>
</evidence>
<comment type="function">
    <text evidence="2">May be involved in the metabolism of insect hormones and in the breakdown of synthetic insecticides.</text>
</comment>
<sequence>MLLVLFVILCSLFIYWINKRYSYWSKRGIPGPSPVPLVGNFWRNIIGKSSAGEIVTEVYNDYKDYPFVGIYRNTTPILVARDPEFIKNVLVKDFKNFHDNDIEVDPEVDPIFGRNPFVMKGAAWKHKRAQLTTCFTSGKIKGMYYFIDNTGKRMIKYLEEQIKQPEPLEAREVCVRFTLDNVAACAFGLEGKSFDEPYSTFRELADNMLSPEGTANKLMWMVVAVFPDIIKYFKIRLISKAIETRLFDIVRGSLKHRKDNNIVRNDFLDIISNQSNEEGGTVSTIDILANAVSFFADGYETSSRVMSFLLYDLALNPDAQTKLREHLTDIYKKNNDQFTYESVNELQYLDACLSESLRVNSVVYTLTKVCTEDYTYTPTNSDYKPISVKLKVGDIVMIPLLAVQMDPKYFEDPEKFKPERFIDNQVKRYTYFPFGDGPRACLGQRFAQTQIKLGIAYIIKNFKLTFNSKTQLPLKYDPFYILKHPIGGLWLNFEKIN</sequence>
<dbReference type="GO" id="GO:0020037">
    <property type="term" value="F:heme binding"/>
    <property type="evidence" value="ECO:0007669"/>
    <property type="project" value="InterPro"/>
</dbReference>
<dbReference type="CDD" id="cd11056">
    <property type="entry name" value="CYP6-like"/>
    <property type="match status" value="1"/>
</dbReference>
<evidence type="ECO:0000256" key="14">
    <source>
        <dbReference type="PIRSR" id="PIRSR602401-1"/>
    </source>
</evidence>
<evidence type="ECO:0000256" key="3">
    <source>
        <dbReference type="ARBA" id="ARBA00004174"/>
    </source>
</evidence>
<feature type="binding site" description="axial binding residue" evidence="14">
    <location>
        <position position="441"/>
    </location>
    <ligand>
        <name>heme</name>
        <dbReference type="ChEBI" id="CHEBI:30413"/>
    </ligand>
    <ligandPart>
        <name>Fe</name>
        <dbReference type="ChEBI" id="CHEBI:18248"/>
    </ligandPart>
</feature>
<dbReference type="PANTHER" id="PTHR24292:SF84">
    <property type="entry name" value="CYTOCHROME P450 28A5-RELATED"/>
    <property type="match status" value="1"/>
</dbReference>
<accession>A0A9N9T7E3</accession>
<dbReference type="Pfam" id="PF00067">
    <property type="entry name" value="p450"/>
    <property type="match status" value="1"/>
</dbReference>
<evidence type="ECO:0000256" key="11">
    <source>
        <dbReference type="ARBA" id="ARBA00023004"/>
    </source>
</evidence>
<dbReference type="InterPro" id="IPR001128">
    <property type="entry name" value="Cyt_P450"/>
</dbReference>
<evidence type="ECO:0000313" key="17">
    <source>
        <dbReference type="Proteomes" id="UP001153709"/>
    </source>
</evidence>
<dbReference type="EMBL" id="OU898282">
    <property type="protein sequence ID" value="CAG9837997.1"/>
    <property type="molecule type" value="Genomic_DNA"/>
</dbReference>
<evidence type="ECO:0000256" key="2">
    <source>
        <dbReference type="ARBA" id="ARBA00003690"/>
    </source>
</evidence>
<comment type="cofactor">
    <cofactor evidence="1 14">
        <name>heme</name>
        <dbReference type="ChEBI" id="CHEBI:30413"/>
    </cofactor>
</comment>
<evidence type="ECO:0000256" key="12">
    <source>
        <dbReference type="ARBA" id="ARBA00023033"/>
    </source>
</evidence>
<comment type="similarity">
    <text evidence="5 15">Belongs to the cytochrome P450 family.</text>
</comment>
<dbReference type="FunFam" id="1.10.630.10:FF:000042">
    <property type="entry name" value="Cytochrome P450"/>
    <property type="match status" value="1"/>
</dbReference>
<gene>
    <name evidence="16" type="ORF">DIABBA_LOCUS10932</name>
</gene>
<evidence type="ECO:0000313" key="16">
    <source>
        <dbReference type="EMBL" id="CAG9837997.1"/>
    </source>
</evidence>